<proteinExistence type="predicted"/>
<evidence type="ECO:0000256" key="11">
    <source>
        <dbReference type="SAM" id="Phobius"/>
    </source>
</evidence>
<dbReference type="PANTHER" id="PTHR32196:SF32">
    <property type="entry name" value="XYLOSE TRANSPORT SYSTEM PERMEASE PROTEIN XYLH"/>
    <property type="match status" value="1"/>
</dbReference>
<feature type="transmembrane region" description="Helical" evidence="11">
    <location>
        <begin position="90"/>
        <end position="107"/>
    </location>
</feature>
<keyword evidence="5" id="KW-0762">Sugar transport</keyword>
<feature type="transmembrane region" description="Helical" evidence="11">
    <location>
        <begin position="36"/>
        <end position="53"/>
    </location>
</feature>
<feature type="transmembrane region" description="Helical" evidence="11">
    <location>
        <begin position="180"/>
        <end position="202"/>
    </location>
</feature>
<name>A0ABW2HT94_9ACTN</name>
<evidence type="ECO:0000256" key="3">
    <source>
        <dbReference type="ARBA" id="ARBA00022475"/>
    </source>
</evidence>
<feature type="transmembrane region" description="Helical" evidence="11">
    <location>
        <begin position="267"/>
        <end position="300"/>
    </location>
</feature>
<evidence type="ECO:0000256" key="8">
    <source>
        <dbReference type="ARBA" id="ARBA00023136"/>
    </source>
</evidence>
<dbReference type="EMBL" id="JBHTBJ010000011">
    <property type="protein sequence ID" value="MFC7275866.1"/>
    <property type="molecule type" value="Genomic_DNA"/>
</dbReference>
<evidence type="ECO:0000256" key="2">
    <source>
        <dbReference type="ARBA" id="ARBA00022448"/>
    </source>
</evidence>
<protein>
    <recommendedName>
        <fullName evidence="10">Xylose transport system permease protein XylH</fullName>
    </recommendedName>
</protein>
<accession>A0ABW2HT94</accession>
<evidence type="ECO:0000313" key="12">
    <source>
        <dbReference type="EMBL" id="MFC7275866.1"/>
    </source>
</evidence>
<keyword evidence="3" id="KW-1003">Cell membrane</keyword>
<evidence type="ECO:0000256" key="7">
    <source>
        <dbReference type="ARBA" id="ARBA00022989"/>
    </source>
</evidence>
<evidence type="ECO:0000313" key="13">
    <source>
        <dbReference type="Proteomes" id="UP001596548"/>
    </source>
</evidence>
<gene>
    <name evidence="12" type="ORF">ACFQS1_17890</name>
</gene>
<keyword evidence="6 11" id="KW-0812">Transmembrane</keyword>
<dbReference type="Proteomes" id="UP001596548">
    <property type="component" value="Unassembled WGS sequence"/>
</dbReference>
<feature type="transmembrane region" description="Helical" evidence="11">
    <location>
        <begin position="65"/>
        <end position="84"/>
    </location>
</feature>
<dbReference type="InterPro" id="IPR001851">
    <property type="entry name" value="ABC_transp_permease"/>
</dbReference>
<evidence type="ECO:0000256" key="4">
    <source>
        <dbReference type="ARBA" id="ARBA00022519"/>
    </source>
</evidence>
<dbReference type="RefSeq" id="WP_378969461.1">
    <property type="nucleotide sequence ID" value="NZ_JBHTBJ010000011.1"/>
</dbReference>
<feature type="transmembrane region" description="Helical" evidence="11">
    <location>
        <begin position="114"/>
        <end position="135"/>
    </location>
</feature>
<dbReference type="CDD" id="cd06579">
    <property type="entry name" value="TM_PBP1_transp_AraH_like"/>
    <property type="match status" value="1"/>
</dbReference>
<sequence>MTGTLPRQQETPAQQDRRLLTLLRRGGTVLVRWREASVLIVAIAMAIYFRAANDVFLTHDNLRNIAQATAPAAIVAVGVVLLLVSGEIDLSVGVVAALAPFLVHYAVDLYGIPVIPAFLIAFAISAFIGFCNGFIVTKLKVPSLVATLGSYYLLLGILLTTSHAYPAQIPEEAQGKIQTIFGAGDWSSLIWCLGVVAVYHVVLTRTRWGLHTISVGGNLIGATEAGIRVNRIKIGNFMMASMLGALAGILEAFRINSIDPNIGGGTALTFTAISAAVIGGTALAGGSGTVIGALLGALILAELQNGFNLIGISANPFNIILGSAILLSMIANQYLSRLRRTGGT</sequence>
<keyword evidence="4" id="KW-0997">Cell inner membrane</keyword>
<organism evidence="12 13">
    <name type="scientific">Paractinoplanes rhizophilus</name>
    <dbReference type="NCBI Taxonomy" id="1416877"/>
    <lineage>
        <taxon>Bacteria</taxon>
        <taxon>Bacillati</taxon>
        <taxon>Actinomycetota</taxon>
        <taxon>Actinomycetes</taxon>
        <taxon>Micromonosporales</taxon>
        <taxon>Micromonosporaceae</taxon>
        <taxon>Paractinoplanes</taxon>
    </lineage>
</organism>
<keyword evidence="2" id="KW-0813">Transport</keyword>
<evidence type="ECO:0000256" key="5">
    <source>
        <dbReference type="ARBA" id="ARBA00022597"/>
    </source>
</evidence>
<dbReference type="Pfam" id="PF02653">
    <property type="entry name" value="BPD_transp_2"/>
    <property type="match status" value="1"/>
</dbReference>
<comment type="function">
    <text evidence="9">Part of the binding-protein-dependent transport system for D-xylose. Probably responsible for the translocation of the substrate across the membrane.</text>
</comment>
<keyword evidence="8 11" id="KW-0472">Membrane</keyword>
<comment type="subcellular location">
    <subcellularLocation>
        <location evidence="1">Cell membrane</location>
        <topology evidence="1">Multi-pass membrane protein</topology>
    </subcellularLocation>
</comment>
<keyword evidence="7 11" id="KW-1133">Transmembrane helix</keyword>
<evidence type="ECO:0000256" key="1">
    <source>
        <dbReference type="ARBA" id="ARBA00004651"/>
    </source>
</evidence>
<evidence type="ECO:0000256" key="9">
    <source>
        <dbReference type="ARBA" id="ARBA00035611"/>
    </source>
</evidence>
<evidence type="ECO:0000256" key="10">
    <source>
        <dbReference type="ARBA" id="ARBA00035686"/>
    </source>
</evidence>
<keyword evidence="13" id="KW-1185">Reference proteome</keyword>
<reference evidence="13" key="1">
    <citation type="journal article" date="2019" name="Int. J. Syst. Evol. Microbiol.">
        <title>The Global Catalogue of Microorganisms (GCM) 10K type strain sequencing project: providing services to taxonomists for standard genome sequencing and annotation.</title>
        <authorList>
            <consortium name="The Broad Institute Genomics Platform"/>
            <consortium name="The Broad Institute Genome Sequencing Center for Infectious Disease"/>
            <person name="Wu L."/>
            <person name="Ma J."/>
        </authorList>
    </citation>
    <scope>NUCLEOTIDE SEQUENCE [LARGE SCALE GENOMIC DNA]</scope>
    <source>
        <strain evidence="13">XZYJT-10</strain>
    </source>
</reference>
<dbReference type="PANTHER" id="PTHR32196">
    <property type="entry name" value="ABC TRANSPORTER PERMEASE PROTEIN YPHD-RELATED-RELATED"/>
    <property type="match status" value="1"/>
</dbReference>
<evidence type="ECO:0000256" key="6">
    <source>
        <dbReference type="ARBA" id="ARBA00022692"/>
    </source>
</evidence>
<comment type="caution">
    <text evidence="12">The sequence shown here is derived from an EMBL/GenBank/DDBJ whole genome shotgun (WGS) entry which is preliminary data.</text>
</comment>
<feature type="transmembrane region" description="Helical" evidence="11">
    <location>
        <begin position="141"/>
        <end position="159"/>
    </location>
</feature>
<feature type="transmembrane region" description="Helical" evidence="11">
    <location>
        <begin position="307"/>
        <end position="331"/>
    </location>
</feature>